<evidence type="ECO:0000313" key="1">
    <source>
        <dbReference type="EMBL" id="KJH72075.1"/>
    </source>
</evidence>
<comment type="caution">
    <text evidence="1">The sequence shown here is derived from an EMBL/GenBank/DDBJ whole genome shotgun (WGS) entry which is preliminary data.</text>
</comment>
<dbReference type="AlphaFoldDB" id="A0A0D8ZTK5"/>
<gene>
    <name evidence="1" type="ORF">UH38_08340</name>
</gene>
<reference evidence="1 2" key="1">
    <citation type="submission" date="2015-02" db="EMBL/GenBank/DDBJ databases">
        <title>Draft genome of a novel marine cyanobacterium (Chroococcales) isolated from South Atlantic Ocean.</title>
        <authorList>
            <person name="Rigonato J."/>
            <person name="Alvarenga D.O."/>
            <person name="Branco L.H."/>
            <person name="Varani A.M."/>
            <person name="Brandini F.P."/>
            <person name="Fiore M.F."/>
        </authorList>
    </citation>
    <scope>NUCLEOTIDE SEQUENCE [LARGE SCALE GENOMIC DNA]</scope>
    <source>
        <strain evidence="1 2">CENA595</strain>
    </source>
</reference>
<proteinExistence type="predicted"/>
<keyword evidence="2" id="KW-1185">Reference proteome</keyword>
<organism evidence="1 2">
    <name type="scientific">Aliterella atlantica CENA595</name>
    <dbReference type="NCBI Taxonomy" id="1618023"/>
    <lineage>
        <taxon>Bacteria</taxon>
        <taxon>Bacillati</taxon>
        <taxon>Cyanobacteriota</taxon>
        <taxon>Cyanophyceae</taxon>
        <taxon>Chroococcidiopsidales</taxon>
        <taxon>Aliterellaceae</taxon>
        <taxon>Aliterella</taxon>
    </lineage>
</organism>
<dbReference type="Pfam" id="PF21826">
    <property type="entry name" value="DUF6887"/>
    <property type="match status" value="1"/>
</dbReference>
<sequence>MNQIDYAAMSDQELKQYFLQHREDKTALQAYLNRLNERPRQFITIVDDPDFDSKLQAAIEQKMQQTKDDKDESAV</sequence>
<dbReference type="Proteomes" id="UP000032452">
    <property type="component" value="Unassembled WGS sequence"/>
</dbReference>
<dbReference type="RefSeq" id="WP_045054196.1">
    <property type="nucleotide sequence ID" value="NZ_CAWMDP010000040.1"/>
</dbReference>
<protein>
    <submittedName>
        <fullName evidence="1">Uncharacterized protein</fullName>
    </submittedName>
</protein>
<accession>A0A0D8ZTK5</accession>
<dbReference type="EMBL" id="JYON01000007">
    <property type="protein sequence ID" value="KJH72075.1"/>
    <property type="molecule type" value="Genomic_DNA"/>
</dbReference>
<dbReference type="InterPro" id="IPR054053">
    <property type="entry name" value="DUF6887"/>
</dbReference>
<dbReference type="OrthoDB" id="428065at2"/>
<evidence type="ECO:0000313" key="2">
    <source>
        <dbReference type="Proteomes" id="UP000032452"/>
    </source>
</evidence>
<name>A0A0D8ZTK5_9CYAN</name>